<gene>
    <name evidence="4" type="ORF">KFK09_022359</name>
</gene>
<dbReference type="EMBL" id="JAGYWB010000016">
    <property type="protein sequence ID" value="KAI0496052.1"/>
    <property type="molecule type" value="Genomic_DNA"/>
</dbReference>
<dbReference type="Proteomes" id="UP000829196">
    <property type="component" value="Unassembled WGS sequence"/>
</dbReference>
<feature type="domain" description="Retrovirus-related Pol polyprotein from transposon TNT 1-94-like beta-barrel" evidence="3">
    <location>
        <begin position="158"/>
        <end position="236"/>
    </location>
</feature>
<dbReference type="OrthoDB" id="689502at2759"/>
<dbReference type="PANTHER" id="PTHR47481:SF31">
    <property type="entry name" value="OS01G0873500 PROTEIN"/>
    <property type="match status" value="1"/>
</dbReference>
<keyword evidence="5" id="KW-1185">Reference proteome</keyword>
<evidence type="ECO:0008006" key="6">
    <source>
        <dbReference type="Google" id="ProtNLM"/>
    </source>
</evidence>
<dbReference type="SMR" id="A0A8T3AJW3"/>
<evidence type="ECO:0000259" key="3">
    <source>
        <dbReference type="Pfam" id="PF22936"/>
    </source>
</evidence>
<feature type="domain" description="GAG-pre-integrase" evidence="2">
    <location>
        <begin position="267"/>
        <end position="321"/>
    </location>
</feature>
<sequence length="326" mass="35989">MLQYFNTIKSLVDRIAAAGSQIESEDIIHHILNGLPQAYQSFKTTIRTMTQSLNLDQLYSLLISEEIHIASDAARFAPQNQVDTALFSARGRGRRGKTRPAGSRTTSSQPPTICQICLKRGHTDAECWHRLNAQYVPASQSQTNKTLAATSTQPSNEWYLDSGASSHMTKSFDNLSVSTPYQGFDGIIIGDGSSVSIAHSGNGLLPTPSRKLTLSHILHTPQLQYNLISISQLTRDNNISIIFDPNGFVLKDLTTHQILLKGPCKNGLYPLHTPAVSSSNTALLTTKQRASLWHDRLGHPNQKVRTRIAEFHPQLGINKHHVICHS</sequence>
<comment type="caution">
    <text evidence="4">The sequence shown here is derived from an EMBL/GenBank/DDBJ whole genome shotgun (WGS) entry which is preliminary data.</text>
</comment>
<dbReference type="Pfam" id="PF14223">
    <property type="entry name" value="Retrotran_gag_2"/>
    <property type="match status" value="1"/>
</dbReference>
<evidence type="ECO:0000313" key="5">
    <source>
        <dbReference type="Proteomes" id="UP000829196"/>
    </source>
</evidence>
<dbReference type="Pfam" id="PF13976">
    <property type="entry name" value="gag_pre-integrs"/>
    <property type="match status" value="1"/>
</dbReference>
<evidence type="ECO:0000313" key="4">
    <source>
        <dbReference type="EMBL" id="KAI0496052.1"/>
    </source>
</evidence>
<name>A0A8T3AJW3_DENNO</name>
<dbReference type="InterPro" id="IPR025724">
    <property type="entry name" value="GAG-pre-integrase_dom"/>
</dbReference>
<protein>
    <recommendedName>
        <fullName evidence="6">GAG-pre-integrase domain-containing protein</fullName>
    </recommendedName>
</protein>
<feature type="region of interest" description="Disordered" evidence="1">
    <location>
        <begin position="88"/>
        <end position="110"/>
    </location>
</feature>
<evidence type="ECO:0000256" key="1">
    <source>
        <dbReference type="SAM" id="MobiDB-lite"/>
    </source>
</evidence>
<dbReference type="PANTHER" id="PTHR47481">
    <property type="match status" value="1"/>
</dbReference>
<accession>A0A8T3AJW3</accession>
<dbReference type="InterPro" id="IPR054722">
    <property type="entry name" value="PolX-like_BBD"/>
</dbReference>
<dbReference type="AlphaFoldDB" id="A0A8T3AJW3"/>
<reference evidence="4" key="1">
    <citation type="journal article" date="2022" name="Front. Genet.">
        <title>Chromosome-Scale Assembly of the Dendrobium nobile Genome Provides Insights Into the Molecular Mechanism of the Biosynthesis of the Medicinal Active Ingredient of Dendrobium.</title>
        <authorList>
            <person name="Xu Q."/>
            <person name="Niu S.-C."/>
            <person name="Li K.-L."/>
            <person name="Zheng P.-J."/>
            <person name="Zhang X.-J."/>
            <person name="Jia Y."/>
            <person name="Liu Y."/>
            <person name="Niu Y.-X."/>
            <person name="Yu L.-H."/>
            <person name="Chen D.-F."/>
            <person name="Zhang G.-Q."/>
        </authorList>
    </citation>
    <scope>NUCLEOTIDE SEQUENCE</scope>
    <source>
        <tissue evidence="4">Leaf</tissue>
    </source>
</reference>
<evidence type="ECO:0000259" key="2">
    <source>
        <dbReference type="Pfam" id="PF13976"/>
    </source>
</evidence>
<dbReference type="Pfam" id="PF22936">
    <property type="entry name" value="Pol_BBD"/>
    <property type="match status" value="1"/>
</dbReference>
<proteinExistence type="predicted"/>
<organism evidence="4 5">
    <name type="scientific">Dendrobium nobile</name>
    <name type="common">Orchid</name>
    <dbReference type="NCBI Taxonomy" id="94219"/>
    <lineage>
        <taxon>Eukaryota</taxon>
        <taxon>Viridiplantae</taxon>
        <taxon>Streptophyta</taxon>
        <taxon>Embryophyta</taxon>
        <taxon>Tracheophyta</taxon>
        <taxon>Spermatophyta</taxon>
        <taxon>Magnoliopsida</taxon>
        <taxon>Liliopsida</taxon>
        <taxon>Asparagales</taxon>
        <taxon>Orchidaceae</taxon>
        <taxon>Epidendroideae</taxon>
        <taxon>Malaxideae</taxon>
        <taxon>Dendrobiinae</taxon>
        <taxon>Dendrobium</taxon>
    </lineage>
</organism>